<dbReference type="OrthoDB" id="9803333at2"/>
<evidence type="ECO:0000313" key="5">
    <source>
        <dbReference type="Proteomes" id="UP000248925"/>
    </source>
</evidence>
<sequence length="245" mass="25756">MGNKLNGKVAVVTGGSAGIGLGIAKQFAEAGALVYITGRRQNELDKAAAEIGHGAIAVQADASKLADLDKLYETVKQNSDHIDVLVLNAGFYEFMKFGEITEEHFDKSYNTNVRGLLFAFQKALPVLQDGASIILTGSIAASKGIPSMSVYSSTKVAIRSLVRGWIIDTKERGFRINVLSPGHTLTPGLSGLIPAEAYEGIAGTIPMGRMGTPDDMGKTALFLASDDSGYITGVELAVDGGVAQY</sequence>
<dbReference type="AlphaFoldDB" id="A0A2W4CPL9"/>
<evidence type="ECO:0000256" key="2">
    <source>
        <dbReference type="ARBA" id="ARBA00022857"/>
    </source>
</evidence>
<proteinExistence type="inferred from homology"/>
<dbReference type="SUPFAM" id="SSF51735">
    <property type="entry name" value="NAD(P)-binding Rossmann-fold domains"/>
    <property type="match status" value="1"/>
</dbReference>
<evidence type="ECO:0000256" key="3">
    <source>
        <dbReference type="ARBA" id="ARBA00023002"/>
    </source>
</evidence>
<dbReference type="InterPro" id="IPR052178">
    <property type="entry name" value="Sec_Metab_Biosynth_SDR"/>
</dbReference>
<keyword evidence="3" id="KW-0560">Oxidoreductase</keyword>
<dbReference type="Proteomes" id="UP000248925">
    <property type="component" value="Unassembled WGS sequence"/>
</dbReference>
<keyword evidence="5" id="KW-1185">Reference proteome</keyword>
<dbReference type="InterPro" id="IPR002347">
    <property type="entry name" value="SDR_fam"/>
</dbReference>
<comment type="similarity">
    <text evidence="1">Belongs to the short-chain dehydrogenases/reductases (SDR) family.</text>
</comment>
<comment type="caution">
    <text evidence="4">The sequence shown here is derived from an EMBL/GenBank/DDBJ whole genome shotgun (WGS) entry which is preliminary data.</text>
</comment>
<dbReference type="PRINTS" id="PR00081">
    <property type="entry name" value="GDHRDH"/>
</dbReference>
<dbReference type="Gene3D" id="3.40.50.720">
    <property type="entry name" value="NAD(P)-binding Rossmann-like Domain"/>
    <property type="match status" value="1"/>
</dbReference>
<dbReference type="FunFam" id="3.40.50.720:FF:000084">
    <property type="entry name" value="Short-chain dehydrogenase reductase"/>
    <property type="match status" value="1"/>
</dbReference>
<accession>A0A2W4CPL9</accession>
<dbReference type="GO" id="GO:0016491">
    <property type="term" value="F:oxidoreductase activity"/>
    <property type="evidence" value="ECO:0007669"/>
    <property type="project" value="UniProtKB-KW"/>
</dbReference>
<gene>
    <name evidence="4" type="ORF">CPY51_10365</name>
</gene>
<dbReference type="EMBL" id="PCDP01000032">
    <property type="protein sequence ID" value="PZM14632.1"/>
    <property type="molecule type" value="Genomic_DNA"/>
</dbReference>
<evidence type="ECO:0000256" key="1">
    <source>
        <dbReference type="ARBA" id="ARBA00006484"/>
    </source>
</evidence>
<protein>
    <submittedName>
        <fullName evidence="4">Oxidoreductase</fullName>
    </submittedName>
</protein>
<keyword evidence="2" id="KW-0521">NADP</keyword>
<name>A0A2W4CPL9_9HYPH</name>
<dbReference type="PANTHER" id="PTHR43618:SF8">
    <property type="entry name" value="7ALPHA-HYDROXYSTEROID DEHYDROGENASE"/>
    <property type="match status" value="1"/>
</dbReference>
<dbReference type="RefSeq" id="WP_111160163.1">
    <property type="nucleotide sequence ID" value="NZ_PCDP01000032.1"/>
</dbReference>
<dbReference type="InterPro" id="IPR036291">
    <property type="entry name" value="NAD(P)-bd_dom_sf"/>
</dbReference>
<dbReference type="CDD" id="cd05233">
    <property type="entry name" value="SDR_c"/>
    <property type="match status" value="1"/>
</dbReference>
<dbReference type="Pfam" id="PF13561">
    <property type="entry name" value="adh_short_C2"/>
    <property type="match status" value="1"/>
</dbReference>
<organism evidence="4 5">
    <name type="scientific">Rhizobium tubonense</name>
    <dbReference type="NCBI Taxonomy" id="484088"/>
    <lineage>
        <taxon>Bacteria</taxon>
        <taxon>Pseudomonadati</taxon>
        <taxon>Pseudomonadota</taxon>
        <taxon>Alphaproteobacteria</taxon>
        <taxon>Hyphomicrobiales</taxon>
        <taxon>Rhizobiaceae</taxon>
        <taxon>Rhizobium/Agrobacterium group</taxon>
        <taxon>Rhizobium</taxon>
    </lineage>
</organism>
<evidence type="ECO:0000313" key="4">
    <source>
        <dbReference type="EMBL" id="PZM14632.1"/>
    </source>
</evidence>
<dbReference type="PANTHER" id="PTHR43618">
    <property type="entry name" value="7-ALPHA-HYDROXYSTEROID DEHYDROGENASE"/>
    <property type="match status" value="1"/>
</dbReference>
<reference evidence="4 5" key="1">
    <citation type="journal article" date="2018" name="Sci. Rep.">
        <title>Rhizobium tumorigenes sp. nov., a novel plant tumorigenic bacterium isolated from cane gall tumors on thornless blackberry.</title>
        <authorList>
            <person name="Kuzmanovi N."/>
            <person name="Smalla K."/>
            <person name="Gronow S."/>
            <person name="PuBawska J."/>
        </authorList>
    </citation>
    <scope>NUCLEOTIDE SEQUENCE [LARGE SCALE GENOMIC DNA]</scope>
    <source>
        <strain evidence="4 5">CCBAU 85046</strain>
    </source>
</reference>